<keyword evidence="3" id="KW-0408">Iron</keyword>
<comment type="similarity">
    <text evidence="4">Belongs to the cyclic nucleotide phosphodiesterase class-III family.</text>
</comment>
<dbReference type="Gene3D" id="3.60.21.10">
    <property type="match status" value="1"/>
</dbReference>
<evidence type="ECO:0000256" key="4">
    <source>
        <dbReference type="ARBA" id="ARBA00025742"/>
    </source>
</evidence>
<dbReference type="InterPro" id="IPR050884">
    <property type="entry name" value="CNP_phosphodiesterase-III"/>
</dbReference>
<gene>
    <name evidence="6" type="ORF">KC717_04630</name>
</gene>
<dbReference type="EMBL" id="JAGQLH010000055">
    <property type="protein sequence ID" value="MCA9385905.1"/>
    <property type="molecule type" value="Genomic_DNA"/>
</dbReference>
<evidence type="ECO:0000256" key="1">
    <source>
        <dbReference type="ARBA" id="ARBA00022723"/>
    </source>
</evidence>
<dbReference type="Proteomes" id="UP000754563">
    <property type="component" value="Unassembled WGS sequence"/>
</dbReference>
<dbReference type="PANTHER" id="PTHR42988">
    <property type="entry name" value="PHOSPHOHYDROLASE"/>
    <property type="match status" value="1"/>
</dbReference>
<evidence type="ECO:0000256" key="3">
    <source>
        <dbReference type="ARBA" id="ARBA00023004"/>
    </source>
</evidence>
<dbReference type="SUPFAM" id="SSF56300">
    <property type="entry name" value="Metallo-dependent phosphatases"/>
    <property type="match status" value="1"/>
</dbReference>
<evidence type="ECO:0000259" key="5">
    <source>
        <dbReference type="Pfam" id="PF00149"/>
    </source>
</evidence>
<name>A0A955L980_9BACT</name>
<dbReference type="GO" id="GO:0046872">
    <property type="term" value="F:metal ion binding"/>
    <property type="evidence" value="ECO:0007669"/>
    <property type="project" value="UniProtKB-KW"/>
</dbReference>
<accession>A0A955L980</accession>
<dbReference type="PANTHER" id="PTHR42988:SF2">
    <property type="entry name" value="CYCLIC NUCLEOTIDE PHOSPHODIESTERASE CBUA0032-RELATED"/>
    <property type="match status" value="1"/>
</dbReference>
<organism evidence="6 7">
    <name type="scientific">Candidatus Dojkabacteria bacterium</name>
    <dbReference type="NCBI Taxonomy" id="2099670"/>
    <lineage>
        <taxon>Bacteria</taxon>
        <taxon>Candidatus Dojkabacteria</taxon>
    </lineage>
</organism>
<dbReference type="InterPro" id="IPR029052">
    <property type="entry name" value="Metallo-depent_PP-like"/>
</dbReference>
<dbReference type="GO" id="GO:0016787">
    <property type="term" value="F:hydrolase activity"/>
    <property type="evidence" value="ECO:0007669"/>
    <property type="project" value="UniProtKB-KW"/>
</dbReference>
<proteinExistence type="inferred from homology"/>
<dbReference type="Pfam" id="PF00149">
    <property type="entry name" value="Metallophos"/>
    <property type="match status" value="1"/>
</dbReference>
<protein>
    <submittedName>
        <fullName evidence="6">Metallophosphoesterase</fullName>
    </submittedName>
</protein>
<keyword evidence="2" id="KW-0378">Hydrolase</keyword>
<evidence type="ECO:0000313" key="6">
    <source>
        <dbReference type="EMBL" id="MCA9385905.1"/>
    </source>
</evidence>
<feature type="domain" description="Calcineurin-like phosphoesterase" evidence="5">
    <location>
        <begin position="3"/>
        <end position="229"/>
    </location>
</feature>
<evidence type="ECO:0000256" key="2">
    <source>
        <dbReference type="ARBA" id="ARBA00022801"/>
    </source>
</evidence>
<dbReference type="AlphaFoldDB" id="A0A955L980"/>
<dbReference type="CDD" id="cd00838">
    <property type="entry name" value="MPP_superfamily"/>
    <property type="match status" value="1"/>
</dbReference>
<comment type="caution">
    <text evidence="6">The sequence shown here is derived from an EMBL/GenBank/DDBJ whole genome shotgun (WGS) entry which is preliminary data.</text>
</comment>
<sequence length="326" mass="38474">MHKIAVVADLHVKKESESLLDYLLGLLNDSEIDLVIMNGDIVNSVYSDTGDLNYEAFMKLYRQYKEKIVIVPGNHDYATSHMNEEDFKWIKQSKNIFQMFYRGVWLSRKYIRALLNIYTDDFVKHLEVMKDITLEGVDIKFINTQNDFVVRPPVKLAPLRFFYDAFRIPVNMIFTDKTFLIGPKKMPNLFTTKKNLILFSHAPIVNPDEDQTHYTIEKYELESFLNYKKEIFEALCKQKDKNIICISSHAHNPSVKEMCIDKETGEIIREVSQENYHNPKYIKFVRTLAFSDFNEFPQQINYILIDLLKAHEPKFHFKTLPIYKSK</sequence>
<reference evidence="6" key="2">
    <citation type="journal article" date="2021" name="Microbiome">
        <title>Successional dynamics and alternative stable states in a saline activated sludge microbial community over 9 years.</title>
        <authorList>
            <person name="Wang Y."/>
            <person name="Ye J."/>
            <person name="Ju F."/>
            <person name="Liu L."/>
            <person name="Boyd J.A."/>
            <person name="Deng Y."/>
            <person name="Parks D.H."/>
            <person name="Jiang X."/>
            <person name="Yin X."/>
            <person name="Woodcroft B.J."/>
            <person name="Tyson G.W."/>
            <person name="Hugenholtz P."/>
            <person name="Polz M.F."/>
            <person name="Zhang T."/>
        </authorList>
    </citation>
    <scope>NUCLEOTIDE SEQUENCE</scope>
    <source>
        <strain evidence="6">HKST-UBA11</strain>
    </source>
</reference>
<evidence type="ECO:0000313" key="7">
    <source>
        <dbReference type="Proteomes" id="UP000754563"/>
    </source>
</evidence>
<keyword evidence="1" id="KW-0479">Metal-binding</keyword>
<dbReference type="InterPro" id="IPR004843">
    <property type="entry name" value="Calcineurin-like_PHP"/>
</dbReference>
<reference evidence="6" key="1">
    <citation type="submission" date="2020-04" db="EMBL/GenBank/DDBJ databases">
        <authorList>
            <person name="Zhang T."/>
        </authorList>
    </citation>
    <scope>NUCLEOTIDE SEQUENCE</scope>
    <source>
        <strain evidence="6">HKST-UBA11</strain>
    </source>
</reference>